<evidence type="ECO:0000313" key="8">
    <source>
        <dbReference type="Proteomes" id="UP001056693"/>
    </source>
</evidence>
<dbReference type="PROSITE" id="PS51462">
    <property type="entry name" value="NUDIX"/>
    <property type="match status" value="1"/>
</dbReference>
<keyword evidence="3" id="KW-0547">Nucleotide-binding</keyword>
<sequence>MKYEKSCGAVVFTKENNEYKFLIVQQLQGFHGFPKGHMEADETEEQTALREIFEEVGVKANLIDGFRVVDEHIIPSKVDTVKQIVYFLAEYKNQNVKFQKSELSAVKLLAFDEAYNTFEYESSKRILSAAYDHLSKAVY</sequence>
<comment type="similarity">
    <text evidence="1">Belongs to the Nudix hydrolase family.</text>
</comment>
<keyword evidence="4" id="KW-0378">Hydrolase</keyword>
<organism evidence="7 8">
    <name type="scientific">Ruminococcus bromii</name>
    <dbReference type="NCBI Taxonomy" id="40518"/>
    <lineage>
        <taxon>Bacteria</taxon>
        <taxon>Bacillati</taxon>
        <taxon>Bacillota</taxon>
        <taxon>Clostridia</taxon>
        <taxon>Eubacteriales</taxon>
        <taxon>Oscillospiraceae</taxon>
        <taxon>Ruminococcus</taxon>
    </lineage>
</organism>
<gene>
    <name evidence="7" type="ORF">E2N93_11320</name>
</gene>
<evidence type="ECO:0000313" key="7">
    <source>
        <dbReference type="EMBL" id="MCL3788565.1"/>
    </source>
</evidence>
<dbReference type="InterPro" id="IPR051325">
    <property type="entry name" value="Nudix_hydrolase_domain"/>
</dbReference>
<protein>
    <recommendedName>
        <fullName evidence="2">Bis(5'-nucleosyl)-tetraphosphatase [asymmetrical]</fullName>
    </recommendedName>
    <alternativeName>
        <fullName evidence="5">Diadenosine 5',5'''-P1,P4-tetraphosphate asymmetrical hydrolase</fullName>
    </alternativeName>
</protein>
<dbReference type="InterPro" id="IPR003565">
    <property type="entry name" value="Tetra_PHTase"/>
</dbReference>
<keyword evidence="8" id="KW-1185">Reference proteome</keyword>
<evidence type="ECO:0000256" key="5">
    <source>
        <dbReference type="ARBA" id="ARBA00032644"/>
    </source>
</evidence>
<evidence type="ECO:0000259" key="6">
    <source>
        <dbReference type="PROSITE" id="PS51462"/>
    </source>
</evidence>
<feature type="domain" description="Nudix hydrolase" evidence="6">
    <location>
        <begin position="2"/>
        <end position="132"/>
    </location>
</feature>
<dbReference type="PROSITE" id="PS00893">
    <property type="entry name" value="NUDIX_BOX"/>
    <property type="match status" value="1"/>
</dbReference>
<dbReference type="Pfam" id="PF00293">
    <property type="entry name" value="NUDIX"/>
    <property type="match status" value="1"/>
</dbReference>
<evidence type="ECO:0000256" key="3">
    <source>
        <dbReference type="ARBA" id="ARBA00022741"/>
    </source>
</evidence>
<evidence type="ECO:0000256" key="2">
    <source>
        <dbReference type="ARBA" id="ARBA00018911"/>
    </source>
</evidence>
<dbReference type="InterPro" id="IPR000086">
    <property type="entry name" value="NUDIX_hydrolase_dom"/>
</dbReference>
<reference evidence="7 8" key="1">
    <citation type="submission" date="2019-03" db="EMBL/GenBank/DDBJ databases">
        <authorList>
            <person name="Molinero N."/>
            <person name="Sanchez B."/>
            <person name="Walker A."/>
            <person name="Duncan S."/>
            <person name="Delgado S."/>
            <person name="Margolles A."/>
        </authorList>
    </citation>
    <scope>NUCLEOTIDE SEQUENCE [LARGE SCALE GENOMIC DNA]</scope>
    <source>
        <strain evidence="7 8">IPLA60002</strain>
    </source>
</reference>
<evidence type="ECO:0000256" key="1">
    <source>
        <dbReference type="ARBA" id="ARBA00005582"/>
    </source>
</evidence>
<evidence type="ECO:0000256" key="4">
    <source>
        <dbReference type="ARBA" id="ARBA00022801"/>
    </source>
</evidence>
<dbReference type="InterPro" id="IPR020084">
    <property type="entry name" value="NUDIX_hydrolase_CS"/>
</dbReference>
<dbReference type="Gene3D" id="3.90.79.10">
    <property type="entry name" value="Nucleoside Triphosphate Pyrophosphohydrolase"/>
    <property type="match status" value="1"/>
</dbReference>
<accession>A0ABT0NJW4</accession>
<proteinExistence type="inferred from homology"/>
<dbReference type="SUPFAM" id="SSF55811">
    <property type="entry name" value="Nudix"/>
    <property type="match status" value="1"/>
</dbReference>
<dbReference type="RefSeq" id="WP_249377382.1">
    <property type="nucleotide sequence ID" value="NZ_SNUZ01000017.1"/>
</dbReference>
<dbReference type="Proteomes" id="UP001056693">
    <property type="component" value="Unassembled WGS sequence"/>
</dbReference>
<dbReference type="PANTHER" id="PTHR21340">
    <property type="entry name" value="DIADENOSINE 5,5-P1,P4-TETRAPHOSPHATE PYROPHOSPHOHYDROLASE MUTT"/>
    <property type="match status" value="1"/>
</dbReference>
<dbReference type="EMBL" id="SNUZ01000017">
    <property type="protein sequence ID" value="MCL3788565.1"/>
    <property type="molecule type" value="Genomic_DNA"/>
</dbReference>
<name>A0ABT0NJW4_9FIRM</name>
<comment type="caution">
    <text evidence="7">The sequence shown here is derived from an EMBL/GenBank/DDBJ whole genome shotgun (WGS) entry which is preliminary data.</text>
</comment>
<dbReference type="PANTHER" id="PTHR21340:SF0">
    <property type="entry name" value="BIS(5'-NUCLEOSYL)-TETRAPHOSPHATASE [ASYMMETRICAL]"/>
    <property type="match status" value="1"/>
</dbReference>
<dbReference type="InterPro" id="IPR015797">
    <property type="entry name" value="NUDIX_hydrolase-like_dom_sf"/>
</dbReference>
<dbReference type="CDD" id="cd03428">
    <property type="entry name" value="NUDIX_Ap4A_Nudt2"/>
    <property type="match status" value="1"/>
</dbReference>